<gene>
    <name evidence="1" type="ORF">AGA_2320</name>
</gene>
<dbReference type="AlphaFoldDB" id="A0A0U5F5W3"/>
<dbReference type="STRING" id="431306.AGA_2320"/>
<organism evidence="1 2">
    <name type="scientific">Acetobacter ghanensis</name>
    <dbReference type="NCBI Taxonomy" id="431306"/>
    <lineage>
        <taxon>Bacteria</taxon>
        <taxon>Pseudomonadati</taxon>
        <taxon>Pseudomonadota</taxon>
        <taxon>Alphaproteobacteria</taxon>
        <taxon>Acetobacterales</taxon>
        <taxon>Acetobacteraceae</taxon>
        <taxon>Acetobacter</taxon>
    </lineage>
</organism>
<name>A0A0U5F5W3_9PROT</name>
<sequence length="144" mass="15375">MQPAERGRDLRSLVVGWQAWHHEGTGATGGIKPAQQAATKVSWSVTQKTNKLALGVMAAGGFLLAGCSSEIGRVPLVDTDVSCLHKQMAGPMFLSFPLAANTCQRMSNGGFVLGESKAKPLPLNLKNAPDLQKLADEYGYSYTR</sequence>
<protein>
    <submittedName>
        <fullName evidence="1">Uncharacterized protein</fullName>
    </submittedName>
</protein>
<evidence type="ECO:0000313" key="1">
    <source>
        <dbReference type="EMBL" id="CEF57011.1"/>
    </source>
</evidence>
<dbReference type="PATRIC" id="fig|431306.5.peg.2396"/>
<reference evidence="2" key="1">
    <citation type="submission" date="2014-09" db="EMBL/GenBank/DDBJ databases">
        <authorList>
            <person name="Illeghems K.G."/>
        </authorList>
    </citation>
    <scope>NUCLEOTIDE SEQUENCE [LARGE SCALE GENOMIC DNA]</scope>
    <source>
        <strain evidence="2">LMG 23848T</strain>
    </source>
</reference>
<accession>A0A0U5F5W3</accession>
<dbReference type="Proteomes" id="UP000068250">
    <property type="component" value="Chromosome I"/>
</dbReference>
<evidence type="ECO:0000313" key="2">
    <source>
        <dbReference type="Proteomes" id="UP000068250"/>
    </source>
</evidence>
<dbReference type="EMBL" id="LN609302">
    <property type="protein sequence ID" value="CEF57011.1"/>
    <property type="molecule type" value="Genomic_DNA"/>
</dbReference>
<proteinExistence type="predicted"/>